<dbReference type="RefSeq" id="XP_009050967.1">
    <property type="nucleotide sequence ID" value="XM_009052719.1"/>
</dbReference>
<evidence type="ECO:0000313" key="3">
    <source>
        <dbReference type="EMBL" id="ESO98262.1"/>
    </source>
</evidence>
<protein>
    <submittedName>
        <fullName evidence="3">Uncharacterized protein</fullName>
    </submittedName>
</protein>
<name>V4AM88_LOTGI</name>
<proteinExistence type="predicted"/>
<reference evidence="3 4" key="1">
    <citation type="journal article" date="2013" name="Nature">
        <title>Insights into bilaterian evolution from three spiralian genomes.</title>
        <authorList>
            <person name="Simakov O."/>
            <person name="Marletaz F."/>
            <person name="Cho S.J."/>
            <person name="Edsinger-Gonzales E."/>
            <person name="Havlak P."/>
            <person name="Hellsten U."/>
            <person name="Kuo D.H."/>
            <person name="Larsson T."/>
            <person name="Lv J."/>
            <person name="Arendt D."/>
            <person name="Savage R."/>
            <person name="Osoegawa K."/>
            <person name="de Jong P."/>
            <person name="Grimwood J."/>
            <person name="Chapman J.A."/>
            <person name="Shapiro H."/>
            <person name="Aerts A."/>
            <person name="Otillar R.P."/>
            <person name="Terry A.Y."/>
            <person name="Boore J.L."/>
            <person name="Grigoriev I.V."/>
            <person name="Lindberg D.R."/>
            <person name="Seaver E.C."/>
            <person name="Weisblat D.A."/>
            <person name="Putnam N.H."/>
            <person name="Rokhsar D.S."/>
        </authorList>
    </citation>
    <scope>NUCLEOTIDE SEQUENCE [LARGE SCALE GENOMIC DNA]</scope>
</reference>
<sequence>MATKLTKGHFYVLYHILLLCFIMYLTVQINSVIPQGYSRQESKFGNSNTQTFLDKLRLVAEGGGDISENEEEYNQKDERTEKIRVRRNTGIFENLTRGLFSNFVNRSYAIRHEQWIEEIMPSLIALENIVIREAQKTKLAFQRVNIKLRELEAAVQGLATSSISDTTTEADTDTFTTLEPELMALTNTSEAYNTTDEMESSGDVEGLDYVTALPASYNDTQNYVFDMNNLLKPLYIIIEELEHKVSEQKAYAARTEVNQKNMQTSLYHLEDTINDEQRKLRQLATESSHHRSRMASIENLINTLDGTEIRVNARINRLEDEQADLFDMIDEHGENFRDMKRSIYKATQTVKDLEGADTVHERDTRTLQQNLSRLQQLMTRIYGTVDSSVHDLRDEIKGDLSRLCFNNKQLVC</sequence>
<feature type="transmembrane region" description="Helical" evidence="2">
    <location>
        <begin position="12"/>
        <end position="33"/>
    </location>
</feature>
<keyword evidence="4" id="KW-1185">Reference proteome</keyword>
<dbReference type="Proteomes" id="UP000030746">
    <property type="component" value="Unassembled WGS sequence"/>
</dbReference>
<gene>
    <name evidence="3" type="ORF">LOTGIDRAFT_159058</name>
</gene>
<dbReference type="OMA" id="SAFINME"/>
<keyword evidence="2" id="KW-0812">Transmembrane</keyword>
<dbReference type="GeneID" id="20237941"/>
<dbReference type="SUPFAM" id="SSF57997">
    <property type="entry name" value="Tropomyosin"/>
    <property type="match status" value="1"/>
</dbReference>
<keyword evidence="2" id="KW-0472">Membrane</keyword>
<evidence type="ECO:0000313" key="4">
    <source>
        <dbReference type="Proteomes" id="UP000030746"/>
    </source>
</evidence>
<evidence type="ECO:0000256" key="1">
    <source>
        <dbReference type="SAM" id="Coils"/>
    </source>
</evidence>
<dbReference type="AlphaFoldDB" id="V4AM88"/>
<dbReference type="CTD" id="20237941"/>
<keyword evidence="1" id="KW-0175">Coiled coil</keyword>
<keyword evidence="2" id="KW-1133">Transmembrane helix</keyword>
<evidence type="ECO:0000256" key="2">
    <source>
        <dbReference type="SAM" id="Phobius"/>
    </source>
</evidence>
<feature type="coiled-coil region" evidence="1">
    <location>
        <begin position="238"/>
        <end position="286"/>
    </location>
</feature>
<dbReference type="EMBL" id="KB201262">
    <property type="protein sequence ID" value="ESO98262.1"/>
    <property type="molecule type" value="Genomic_DNA"/>
</dbReference>
<dbReference type="Gene3D" id="1.10.287.1490">
    <property type="match status" value="1"/>
</dbReference>
<dbReference type="HOGENOM" id="CLU_667797_0_0_1"/>
<accession>V4AM88</accession>
<dbReference type="KEGG" id="lgi:LOTGIDRAFT_159058"/>
<organism evidence="3 4">
    <name type="scientific">Lottia gigantea</name>
    <name type="common">Giant owl limpet</name>
    <dbReference type="NCBI Taxonomy" id="225164"/>
    <lineage>
        <taxon>Eukaryota</taxon>
        <taxon>Metazoa</taxon>
        <taxon>Spiralia</taxon>
        <taxon>Lophotrochozoa</taxon>
        <taxon>Mollusca</taxon>
        <taxon>Gastropoda</taxon>
        <taxon>Patellogastropoda</taxon>
        <taxon>Lottioidea</taxon>
        <taxon>Lottiidae</taxon>
        <taxon>Lottia</taxon>
    </lineage>
</organism>